<evidence type="ECO:0000313" key="8">
    <source>
        <dbReference type="Proteomes" id="UP001519460"/>
    </source>
</evidence>
<dbReference type="Pfam" id="PF14008">
    <property type="entry name" value="Metallophos_C"/>
    <property type="match status" value="1"/>
</dbReference>
<evidence type="ECO:0000259" key="4">
    <source>
        <dbReference type="Pfam" id="PF00149"/>
    </source>
</evidence>
<feature type="chain" id="PRO_5044527212" description="Purple acid phosphatase" evidence="3">
    <location>
        <begin position="20"/>
        <end position="433"/>
    </location>
</feature>
<dbReference type="Gene3D" id="2.60.40.380">
    <property type="entry name" value="Purple acid phosphatase-like, N-terminal"/>
    <property type="match status" value="1"/>
</dbReference>
<evidence type="ECO:0000256" key="3">
    <source>
        <dbReference type="RuleBase" id="RU361203"/>
    </source>
</evidence>
<reference evidence="7 8" key="1">
    <citation type="journal article" date="2023" name="Sci. Data">
        <title>Genome assembly of the Korean intertidal mud-creeper Batillaria attramentaria.</title>
        <authorList>
            <person name="Patra A.K."/>
            <person name="Ho P.T."/>
            <person name="Jun S."/>
            <person name="Lee S.J."/>
            <person name="Kim Y."/>
            <person name="Won Y.J."/>
        </authorList>
    </citation>
    <scope>NUCLEOTIDE SEQUENCE [LARGE SCALE GENOMIC DNA]</scope>
    <source>
        <strain evidence="7">Wonlab-2016</strain>
    </source>
</reference>
<dbReference type="AlphaFoldDB" id="A0ABD0J5R1"/>
<dbReference type="InterPro" id="IPR025733">
    <property type="entry name" value="PAPs_C"/>
</dbReference>
<gene>
    <name evidence="7" type="ORF">BaRGS_00038454</name>
</gene>
<comment type="catalytic activity">
    <reaction evidence="3">
        <text>a phosphate monoester + H2O = an alcohol + phosphate</text>
        <dbReference type="Rhea" id="RHEA:15017"/>
        <dbReference type="ChEBI" id="CHEBI:15377"/>
        <dbReference type="ChEBI" id="CHEBI:30879"/>
        <dbReference type="ChEBI" id="CHEBI:43474"/>
        <dbReference type="ChEBI" id="CHEBI:67140"/>
        <dbReference type="EC" id="3.1.3.2"/>
    </reaction>
</comment>
<dbReference type="InterPro" id="IPR004843">
    <property type="entry name" value="Calcineurin-like_PHP"/>
</dbReference>
<protein>
    <recommendedName>
        <fullName evidence="3">Purple acid phosphatase</fullName>
        <ecNumber evidence="3">3.1.3.2</ecNumber>
    </recommendedName>
</protein>
<comment type="similarity">
    <text evidence="3">Belongs to the metallophosphoesterase superfamily. Purple acid phosphatase family.</text>
</comment>
<dbReference type="Pfam" id="PF16656">
    <property type="entry name" value="Pur_ac_phosph_N"/>
    <property type="match status" value="1"/>
</dbReference>
<dbReference type="Gene3D" id="3.60.21.10">
    <property type="match status" value="1"/>
</dbReference>
<dbReference type="PANTHER" id="PTHR45867:SF3">
    <property type="entry name" value="ACID PHOSPHATASE TYPE 7"/>
    <property type="match status" value="1"/>
</dbReference>
<dbReference type="GO" id="GO:0003993">
    <property type="term" value="F:acid phosphatase activity"/>
    <property type="evidence" value="ECO:0007669"/>
    <property type="project" value="UniProtKB-EC"/>
</dbReference>
<keyword evidence="1 3" id="KW-0732">Signal</keyword>
<dbReference type="CDD" id="cd00839">
    <property type="entry name" value="MPP_PAPs"/>
    <property type="match status" value="1"/>
</dbReference>
<evidence type="ECO:0000313" key="7">
    <source>
        <dbReference type="EMBL" id="KAK7462485.1"/>
    </source>
</evidence>
<evidence type="ECO:0000259" key="5">
    <source>
        <dbReference type="Pfam" id="PF14008"/>
    </source>
</evidence>
<evidence type="ECO:0000259" key="6">
    <source>
        <dbReference type="Pfam" id="PF16656"/>
    </source>
</evidence>
<proteinExistence type="inferred from homology"/>
<comment type="caution">
    <text evidence="7">The sequence shown here is derived from an EMBL/GenBank/DDBJ whole genome shotgun (WGS) entry which is preliminary data.</text>
</comment>
<name>A0ABD0J5R1_9CAEN</name>
<sequence>MHLLSLIYIALVVLPITFSGEVHYQPQQIHLSYGGEPTEMWVTWVTMDYTTSSTVLYGQQTLDRGVLGNATKFVDGGKLQRTMYIHRAKMDGLKPGQRYSYVVGGHNGWSEMFHFYAIKDGTTWSPYFMVYGDMGNDNARALPFLQLDAMSGKFDAVLHVGDFAYDLDTDNALVGDEFMRQIEVIAGYVPYMTCPGNHESAYKFSNYRYRFTMPPADGQGMYYSFNMGPAHIISINTEIYFYDSTTEAIKAQYDWLKKDLIQANHNRLQQPWIIVMGHKPMYCSNEDGGELCFNNSNKVRNGSSLFWPNLEDLFYNYGVDLQFYAHEHSYERLWPIYKSTVCNGSTEKPYTNPRAPVHIITGSAGDQEGQTKFIPRPSDWSAFRTDDYGYTRMRIPNATHLHLDEISTDKEGAVVDSVWIIKEKHGPGLYTCK</sequence>
<dbReference type="PANTHER" id="PTHR45867">
    <property type="entry name" value="PURPLE ACID PHOSPHATASE"/>
    <property type="match status" value="1"/>
</dbReference>
<evidence type="ECO:0000256" key="2">
    <source>
        <dbReference type="ARBA" id="ARBA00023180"/>
    </source>
</evidence>
<dbReference type="InterPro" id="IPR008963">
    <property type="entry name" value="Purple_acid_Pase-like_N"/>
</dbReference>
<dbReference type="Pfam" id="PF00149">
    <property type="entry name" value="Metallophos"/>
    <property type="match status" value="1"/>
</dbReference>
<organism evidence="7 8">
    <name type="scientific">Batillaria attramentaria</name>
    <dbReference type="NCBI Taxonomy" id="370345"/>
    <lineage>
        <taxon>Eukaryota</taxon>
        <taxon>Metazoa</taxon>
        <taxon>Spiralia</taxon>
        <taxon>Lophotrochozoa</taxon>
        <taxon>Mollusca</taxon>
        <taxon>Gastropoda</taxon>
        <taxon>Caenogastropoda</taxon>
        <taxon>Sorbeoconcha</taxon>
        <taxon>Cerithioidea</taxon>
        <taxon>Batillariidae</taxon>
        <taxon>Batillaria</taxon>
    </lineage>
</organism>
<dbReference type="InterPro" id="IPR015914">
    <property type="entry name" value="PAPs_N"/>
</dbReference>
<dbReference type="EMBL" id="JACVVK020000622">
    <property type="protein sequence ID" value="KAK7462485.1"/>
    <property type="molecule type" value="Genomic_DNA"/>
</dbReference>
<feature type="domain" description="Purple acid phosphatase C-terminal" evidence="5">
    <location>
        <begin position="355"/>
        <end position="417"/>
    </location>
</feature>
<accession>A0ABD0J5R1</accession>
<evidence type="ECO:0000256" key="1">
    <source>
        <dbReference type="ARBA" id="ARBA00022729"/>
    </source>
</evidence>
<keyword evidence="8" id="KW-1185">Reference proteome</keyword>
<feature type="signal peptide" evidence="3">
    <location>
        <begin position="1"/>
        <end position="19"/>
    </location>
</feature>
<feature type="domain" description="Purple acid phosphatase N-terminal" evidence="6">
    <location>
        <begin position="26"/>
        <end position="115"/>
    </location>
</feature>
<dbReference type="InterPro" id="IPR029052">
    <property type="entry name" value="Metallo-depent_PP-like"/>
</dbReference>
<keyword evidence="3" id="KW-0378">Hydrolase</keyword>
<dbReference type="SUPFAM" id="SSF56300">
    <property type="entry name" value="Metallo-dependent phosphatases"/>
    <property type="match status" value="1"/>
</dbReference>
<dbReference type="Proteomes" id="UP001519460">
    <property type="component" value="Unassembled WGS sequence"/>
</dbReference>
<keyword evidence="2" id="KW-0325">Glycoprotein</keyword>
<feature type="domain" description="Calcineurin-like phosphoesterase" evidence="4">
    <location>
        <begin position="128"/>
        <end position="330"/>
    </location>
</feature>
<dbReference type="EC" id="3.1.3.2" evidence="3"/>
<dbReference type="InterPro" id="IPR041792">
    <property type="entry name" value="MPP_PAP"/>
</dbReference>
<dbReference type="SUPFAM" id="SSF49363">
    <property type="entry name" value="Purple acid phosphatase, N-terminal domain"/>
    <property type="match status" value="1"/>
</dbReference>